<dbReference type="Pfam" id="PF00497">
    <property type="entry name" value="SBP_bac_3"/>
    <property type="match status" value="1"/>
</dbReference>
<dbReference type="SUPFAM" id="SSF53850">
    <property type="entry name" value="Periplasmic binding protein-like II"/>
    <property type="match status" value="1"/>
</dbReference>
<keyword evidence="4" id="KW-1185">Reference proteome</keyword>
<dbReference type="InterPro" id="IPR001638">
    <property type="entry name" value="Solute-binding_3/MltF_N"/>
</dbReference>
<evidence type="ECO:0000256" key="1">
    <source>
        <dbReference type="ARBA" id="ARBA00022729"/>
    </source>
</evidence>
<dbReference type="InterPro" id="IPR006311">
    <property type="entry name" value="TAT_signal"/>
</dbReference>
<dbReference type="Gene3D" id="3.40.190.10">
    <property type="entry name" value="Periplasmic binding protein-like II"/>
    <property type="match status" value="2"/>
</dbReference>
<gene>
    <name evidence="3" type="ORF">GTW58_12770</name>
</gene>
<accession>A0A846UB94</accession>
<organism evidence="3 4">
    <name type="scientific">Kocuria subflava</name>
    <dbReference type="NCBI Taxonomy" id="1736139"/>
    <lineage>
        <taxon>Bacteria</taxon>
        <taxon>Bacillati</taxon>
        <taxon>Actinomycetota</taxon>
        <taxon>Actinomycetes</taxon>
        <taxon>Micrococcales</taxon>
        <taxon>Micrococcaceae</taxon>
        <taxon>Kocuria</taxon>
    </lineage>
</organism>
<dbReference type="SMART" id="SM00062">
    <property type="entry name" value="PBPb"/>
    <property type="match status" value="1"/>
</dbReference>
<protein>
    <submittedName>
        <fullName evidence="3">Transporter substrate-binding domain-containing protein</fullName>
    </submittedName>
</protein>
<dbReference type="PANTHER" id="PTHR35936:SF34">
    <property type="entry name" value="ABC TRANSPORTER EXTRACELLULAR-BINDING PROTEIN YCKB-RELATED"/>
    <property type="match status" value="1"/>
</dbReference>
<sequence length="287" mass="30596">MQPDRPSAARARLNSPVTRRAALGGLGLGGLSLVLAACSGGDGSTSSSAVQGDELEKIRAAGEIRIGMEGTFQPYGYHDSTGELVGFEKEIADLVAADLGVKPVYVETQWDSLIAGVDVGRYDIVINNIAPTDARREVFDFSIPYAISEGKVGVSGDSPLQSVDEIPDHSAAQTETSNFGQEMAKAGANLVPVTGFDEAIMLVSFDRVDMTGNDYVTFEAFFQQRPDVDIRLLNGTLGDPAESAILMAKGQDSLKAAIDESLRTHMDNGDLARIYQKYVSLDLTPES</sequence>
<keyword evidence="1" id="KW-0732">Signal</keyword>
<feature type="domain" description="Solute-binding protein family 3/N-terminal" evidence="2">
    <location>
        <begin position="63"/>
        <end position="282"/>
    </location>
</feature>
<dbReference type="AlphaFoldDB" id="A0A846UB94"/>
<evidence type="ECO:0000313" key="4">
    <source>
        <dbReference type="Proteomes" id="UP000521379"/>
    </source>
</evidence>
<dbReference type="PROSITE" id="PS51318">
    <property type="entry name" value="TAT"/>
    <property type="match status" value="1"/>
</dbReference>
<dbReference type="Proteomes" id="UP000521379">
    <property type="component" value="Unassembled WGS sequence"/>
</dbReference>
<dbReference type="EMBL" id="JAAVUN010000055">
    <property type="protein sequence ID" value="NKE10776.1"/>
    <property type="molecule type" value="Genomic_DNA"/>
</dbReference>
<evidence type="ECO:0000259" key="2">
    <source>
        <dbReference type="SMART" id="SM00062"/>
    </source>
</evidence>
<evidence type="ECO:0000313" key="3">
    <source>
        <dbReference type="EMBL" id="NKE10776.1"/>
    </source>
</evidence>
<comment type="caution">
    <text evidence="3">The sequence shown here is derived from an EMBL/GenBank/DDBJ whole genome shotgun (WGS) entry which is preliminary data.</text>
</comment>
<proteinExistence type="predicted"/>
<dbReference type="PANTHER" id="PTHR35936">
    <property type="entry name" value="MEMBRANE-BOUND LYTIC MUREIN TRANSGLYCOSYLASE F"/>
    <property type="match status" value="1"/>
</dbReference>
<reference evidence="3 4" key="1">
    <citation type="submission" date="2020-02" db="EMBL/GenBank/DDBJ databases">
        <authorList>
            <person name="Sun Q."/>
        </authorList>
    </citation>
    <scope>NUCLEOTIDE SEQUENCE [LARGE SCALE GENOMIC DNA]</scope>
    <source>
        <strain evidence="3 4">YIM 13062</strain>
    </source>
</reference>
<name>A0A846UB94_9MICC</name>